<evidence type="ECO:0000256" key="3">
    <source>
        <dbReference type="ARBA" id="ARBA00005784"/>
    </source>
</evidence>
<proteinExistence type="inferred from homology"/>
<dbReference type="EC" id="3.1.1.-" evidence="5"/>
<dbReference type="Proteomes" id="UP001189122">
    <property type="component" value="Unassembled WGS sequence"/>
</dbReference>
<dbReference type="AlphaFoldDB" id="A0A7I8J0K3"/>
<evidence type="ECO:0000313" key="6">
    <source>
        <dbReference type="EMBL" id="CAA2624171.1"/>
    </source>
</evidence>
<name>A0A7I8J0K3_SPIIN</name>
<evidence type="ECO:0000256" key="1">
    <source>
        <dbReference type="ARBA" id="ARBA00003534"/>
    </source>
</evidence>
<dbReference type="GO" id="GO:0016787">
    <property type="term" value="F:hydrolase activity"/>
    <property type="evidence" value="ECO:0007669"/>
    <property type="project" value="UniProtKB-KW"/>
</dbReference>
<organism evidence="6">
    <name type="scientific">Spirodela intermedia</name>
    <name type="common">Intermediate duckweed</name>
    <dbReference type="NCBI Taxonomy" id="51605"/>
    <lineage>
        <taxon>Eukaryota</taxon>
        <taxon>Viridiplantae</taxon>
        <taxon>Streptophyta</taxon>
        <taxon>Embryophyta</taxon>
        <taxon>Tracheophyta</taxon>
        <taxon>Spermatophyta</taxon>
        <taxon>Magnoliopsida</taxon>
        <taxon>Liliopsida</taxon>
        <taxon>Araceae</taxon>
        <taxon>Lemnoideae</taxon>
        <taxon>Spirodela</taxon>
    </lineage>
</organism>
<evidence type="ECO:0000256" key="2">
    <source>
        <dbReference type="ARBA" id="ARBA00004191"/>
    </source>
</evidence>
<accession>A0A7I8J0K3</accession>
<evidence type="ECO:0000313" key="7">
    <source>
        <dbReference type="Proteomes" id="UP001189122"/>
    </source>
</evidence>
<keyword evidence="7" id="KW-1185">Reference proteome</keyword>
<reference evidence="6 7" key="1">
    <citation type="submission" date="2019-12" db="EMBL/GenBank/DDBJ databases">
        <authorList>
            <person name="Scholz U."/>
            <person name="Mascher M."/>
            <person name="Fiebig A."/>
        </authorList>
    </citation>
    <scope>NUCLEOTIDE SEQUENCE</scope>
</reference>
<dbReference type="Pfam" id="PF03283">
    <property type="entry name" value="PAE"/>
    <property type="match status" value="1"/>
</dbReference>
<evidence type="ECO:0000256" key="4">
    <source>
        <dbReference type="ARBA" id="ARBA00022512"/>
    </source>
</evidence>
<keyword evidence="5" id="KW-0961">Cell wall biogenesis/degradation</keyword>
<comment type="function">
    <text evidence="1 5">Hydrolyzes acetyl esters in homogalacturonan regions of pectin. In type I primary cell wall, galacturonic acid residues of pectin can be acetylated at the O-2 and O-3 positions. Decreasing the degree of acetylation of pectin gels in vitro alters their physical properties.</text>
</comment>
<comment type="subcellular location">
    <subcellularLocation>
        <location evidence="2 5">Secreted</location>
        <location evidence="2 5">Cell wall</location>
    </subcellularLocation>
</comment>
<dbReference type="GO" id="GO:0071555">
    <property type="term" value="P:cell wall organization"/>
    <property type="evidence" value="ECO:0007669"/>
    <property type="project" value="UniProtKB-KW"/>
</dbReference>
<protein>
    <recommendedName>
        <fullName evidence="5">Pectin acetylesterase</fullName>
        <ecNumber evidence="5">3.1.1.-</ecNumber>
    </recommendedName>
</protein>
<keyword evidence="5" id="KW-0964">Secreted</keyword>
<keyword evidence="5" id="KW-0378">Hydrolase</keyword>
<keyword evidence="4 5" id="KW-0134">Cell wall</keyword>
<comment type="similarity">
    <text evidence="3 5">Belongs to the pectinacetylesterase family.</text>
</comment>
<dbReference type="EMBL" id="LR743594">
    <property type="protein sequence ID" value="CAA2624171.1"/>
    <property type="molecule type" value="Genomic_DNA"/>
</dbReference>
<dbReference type="EMBL" id="CACRZD030000007">
    <property type="protein sequence ID" value="CAA6663667.1"/>
    <property type="molecule type" value="Genomic_DNA"/>
</dbReference>
<gene>
    <name evidence="6" type="ORF">SI7747_07010052</name>
</gene>
<dbReference type="InterPro" id="IPR004963">
    <property type="entry name" value="PAE/NOTUM"/>
</dbReference>
<evidence type="ECO:0000256" key="5">
    <source>
        <dbReference type="RuleBase" id="RU363114"/>
    </source>
</evidence>
<sequence length="67" mass="7503">MRPLMGDEGGGGRREPHVCLDGTPPGYHFHRGYGSGANSWLVQLEVREPLPMNIQFLGLIYVCTRDF</sequence>